<dbReference type="HOGENOM" id="CLU_806601_0_0_1"/>
<proteinExistence type="predicted"/>
<reference evidence="2" key="2">
    <citation type="journal article" date="2009" name="Fungal Genet. Biol.">
        <title>The 2008 update of the Aspergillus nidulans genome annotation: a community effort.</title>
        <authorList>
            <person name="Wortman J.R."/>
            <person name="Gilsenan J.M."/>
            <person name="Joardar V."/>
            <person name="Deegan J."/>
            <person name="Clutterbuck J."/>
            <person name="Andersen M.R."/>
            <person name="Archer D."/>
            <person name="Bencina M."/>
            <person name="Braus G."/>
            <person name="Coutinho P."/>
            <person name="von Dohren H."/>
            <person name="Doonan J."/>
            <person name="Driessen A.J."/>
            <person name="Durek P."/>
            <person name="Espeso E."/>
            <person name="Fekete E."/>
            <person name="Flipphi M."/>
            <person name="Estrada C.G."/>
            <person name="Geysens S."/>
            <person name="Goldman G."/>
            <person name="de Groot P.W."/>
            <person name="Hansen K."/>
            <person name="Harris S.D."/>
            <person name="Heinekamp T."/>
            <person name="Helmstaedt K."/>
            <person name="Henrissat B."/>
            <person name="Hofmann G."/>
            <person name="Homan T."/>
            <person name="Horio T."/>
            <person name="Horiuchi H."/>
            <person name="James S."/>
            <person name="Jones M."/>
            <person name="Karaffa L."/>
            <person name="Karanyi Z."/>
            <person name="Kato M."/>
            <person name="Keller N."/>
            <person name="Kelly D.E."/>
            <person name="Kiel J.A."/>
            <person name="Kim J.M."/>
            <person name="van der Klei I.J."/>
            <person name="Klis F.M."/>
            <person name="Kovalchuk A."/>
            <person name="Krasevec N."/>
            <person name="Kubicek C.P."/>
            <person name="Liu B."/>
            <person name="Maccabe A."/>
            <person name="Meyer V."/>
            <person name="Mirabito P."/>
            <person name="Miskei M."/>
            <person name="Mos M."/>
            <person name="Mullins J."/>
            <person name="Nelson D.R."/>
            <person name="Nielsen J."/>
            <person name="Oakley B.R."/>
            <person name="Osmani S.A."/>
            <person name="Pakula T."/>
            <person name="Paszewski A."/>
            <person name="Paulsen I."/>
            <person name="Pilsyk S."/>
            <person name="Pocsi I."/>
            <person name="Punt P.J."/>
            <person name="Ram A.F."/>
            <person name="Ren Q."/>
            <person name="Robellet X."/>
            <person name="Robson G."/>
            <person name="Seiboth B."/>
            <person name="van Solingen P."/>
            <person name="Specht T."/>
            <person name="Sun J."/>
            <person name="Taheri-Talesh N."/>
            <person name="Takeshita N."/>
            <person name="Ussery D."/>
            <person name="vanKuyk P.A."/>
            <person name="Visser H."/>
            <person name="van de Vondervoort P.J."/>
            <person name="de Vries R.P."/>
            <person name="Walton J."/>
            <person name="Xiang X."/>
            <person name="Xiong Y."/>
            <person name="Zeng A.P."/>
            <person name="Brandt B.W."/>
            <person name="Cornell M.J."/>
            <person name="van den Hondel C.A."/>
            <person name="Visser J."/>
            <person name="Oliver S.G."/>
            <person name="Turner G."/>
        </authorList>
    </citation>
    <scope>GENOME REANNOTATION</scope>
    <source>
        <strain evidence="2">FGSC A4 / ATCC 38163 / CBS 112.46 / NRRL 194 / M139</strain>
    </source>
</reference>
<gene>
    <name evidence="1" type="ORF">ANIA_08652</name>
</gene>
<dbReference type="OrthoDB" id="4216928at2759"/>
<reference evidence="2" key="1">
    <citation type="journal article" date="2005" name="Nature">
        <title>Sequencing of Aspergillus nidulans and comparative analysis with A. fumigatus and A. oryzae.</title>
        <authorList>
            <person name="Galagan J.E."/>
            <person name="Calvo S.E."/>
            <person name="Cuomo C."/>
            <person name="Ma L.J."/>
            <person name="Wortman J.R."/>
            <person name="Batzoglou S."/>
            <person name="Lee S.I."/>
            <person name="Basturkmen M."/>
            <person name="Spevak C.C."/>
            <person name="Clutterbuck J."/>
            <person name="Kapitonov V."/>
            <person name="Jurka J."/>
            <person name="Scazzocchio C."/>
            <person name="Farman M."/>
            <person name="Butler J."/>
            <person name="Purcell S."/>
            <person name="Harris S."/>
            <person name="Braus G.H."/>
            <person name="Draht O."/>
            <person name="Busch S."/>
            <person name="D'Enfert C."/>
            <person name="Bouchier C."/>
            <person name="Goldman G.H."/>
            <person name="Bell-Pedersen D."/>
            <person name="Griffiths-Jones S."/>
            <person name="Doonan J.H."/>
            <person name="Yu J."/>
            <person name="Vienken K."/>
            <person name="Pain A."/>
            <person name="Freitag M."/>
            <person name="Selker E.U."/>
            <person name="Archer D.B."/>
            <person name="Penalva M.A."/>
            <person name="Oakley B.R."/>
            <person name="Momany M."/>
            <person name="Tanaka T."/>
            <person name="Kumagai T."/>
            <person name="Asai K."/>
            <person name="Machida M."/>
            <person name="Nierman W.C."/>
            <person name="Denning D.W."/>
            <person name="Caddick M."/>
            <person name="Hynes M."/>
            <person name="Paoletti M."/>
            <person name="Fischer R."/>
            <person name="Miller B."/>
            <person name="Dyer P."/>
            <person name="Sachs M.S."/>
            <person name="Osmani S.A."/>
            <person name="Birren B.W."/>
        </authorList>
    </citation>
    <scope>NUCLEOTIDE SEQUENCE [LARGE SCALE GENOMIC DNA]</scope>
    <source>
        <strain evidence="2">FGSC A4 / ATCC 38163 / CBS 112.46 / NRRL 194 / M139</strain>
    </source>
</reference>
<dbReference type="EMBL" id="BN001303">
    <property type="protein sequence ID" value="CBF78249.1"/>
    <property type="molecule type" value="Genomic_DNA"/>
</dbReference>
<dbReference type="RefSeq" id="XP_681921.1">
    <property type="nucleotide sequence ID" value="XM_676829.1"/>
</dbReference>
<keyword evidence="2" id="KW-1185">Reference proteome</keyword>
<dbReference type="Proteomes" id="UP000000560">
    <property type="component" value="Chromosome III"/>
</dbReference>
<dbReference type="KEGG" id="ani:ANIA_08652"/>
<dbReference type="OMA" id="CMLIAIE"/>
<accession>C8VAB5</accession>
<dbReference type="eggNOG" id="ENOG502SQDV">
    <property type="taxonomic scope" value="Eukaryota"/>
</dbReference>
<evidence type="ECO:0000313" key="2">
    <source>
        <dbReference type="Proteomes" id="UP000000560"/>
    </source>
</evidence>
<dbReference type="InParanoid" id="Q5ASS8"/>
<sequence length="344" mass="38204">MAPLGYRPETLRRRPRPFATKDNDYYCGGGSSSSIYYPYHPLSSDYGNPQRLRAEYHCPACRSTTTFRMLLRQKTMYLYRQVLRAASFEAALASAQALLLAQCMLIAIEGPDAPFSEATSVMLLSLGQRLYQQAPTQLRSRLSPRRAWLFAESVRRTIIVAFVLRGAYSLKKRNYSARTPFIDSLPFDMRTALWDASAESWTDAEGDSADSIVSLHQYSGMLESGLIHGISPFGGLILAACRGKAIEEVAYPSLPLARSAPNSAVSVGRSLFAALLPSILTDQAYVIRTLAPIGVSLTYQESLRLVYVFARLGAYDMSQGWFILIWQMRTAQPCAPKGINSRPL</sequence>
<accession>Q5ASS8</accession>
<protein>
    <submittedName>
        <fullName evidence="1">Uncharacterized protein</fullName>
    </submittedName>
</protein>
<dbReference type="AlphaFoldDB" id="Q5ASS8"/>
<evidence type="ECO:0000313" key="1">
    <source>
        <dbReference type="EMBL" id="CBF78249.1"/>
    </source>
</evidence>
<dbReference type="GeneID" id="2868582"/>
<organism evidence="1 2">
    <name type="scientific">Emericella nidulans (strain FGSC A4 / ATCC 38163 / CBS 112.46 / NRRL 194 / M139)</name>
    <name type="common">Aspergillus nidulans</name>
    <dbReference type="NCBI Taxonomy" id="227321"/>
    <lineage>
        <taxon>Eukaryota</taxon>
        <taxon>Fungi</taxon>
        <taxon>Dikarya</taxon>
        <taxon>Ascomycota</taxon>
        <taxon>Pezizomycotina</taxon>
        <taxon>Eurotiomycetes</taxon>
        <taxon>Eurotiomycetidae</taxon>
        <taxon>Eurotiales</taxon>
        <taxon>Aspergillaceae</taxon>
        <taxon>Aspergillus</taxon>
        <taxon>Aspergillus subgen. Nidulantes</taxon>
    </lineage>
</organism>
<name>Q5ASS8_EMENI</name>